<dbReference type="AlphaFoldDB" id="A0A160M7J6"/>
<reference evidence="1 2" key="1">
    <citation type="submission" date="2016-04" db="EMBL/GenBank/DDBJ databases">
        <title>Complete genome sequence of Bacillus oceanisediminis strain 2691.</title>
        <authorList>
            <person name="Jeong H."/>
            <person name="Kim H.J."/>
            <person name="Lee D.-W."/>
        </authorList>
    </citation>
    <scope>NUCLEOTIDE SEQUENCE [LARGE SCALE GENOMIC DNA]</scope>
    <source>
        <strain evidence="1 2">2691</strain>
    </source>
</reference>
<name>A0A160M7J6_9BACI</name>
<dbReference type="EMBL" id="CP015506">
    <property type="protein sequence ID" value="AND38487.1"/>
    <property type="molecule type" value="Genomic_DNA"/>
</dbReference>
<accession>A0A160M7J6</accession>
<organism evidence="1 2">
    <name type="scientific">Cytobacillus oceanisediminis 2691</name>
    <dbReference type="NCBI Taxonomy" id="1196031"/>
    <lineage>
        <taxon>Bacteria</taxon>
        <taxon>Bacillati</taxon>
        <taxon>Bacillota</taxon>
        <taxon>Bacilli</taxon>
        <taxon>Bacillales</taxon>
        <taxon>Bacillaceae</taxon>
        <taxon>Cytobacillus</taxon>
    </lineage>
</organism>
<evidence type="ECO:0008006" key="3">
    <source>
        <dbReference type="Google" id="ProtNLM"/>
    </source>
</evidence>
<gene>
    <name evidence="1" type="ORF">A361_04915</name>
</gene>
<evidence type="ECO:0000313" key="2">
    <source>
        <dbReference type="Proteomes" id="UP000077856"/>
    </source>
</evidence>
<dbReference type="Pfam" id="PF11337">
    <property type="entry name" value="DUF3139"/>
    <property type="match status" value="1"/>
</dbReference>
<sequence>MKKLLLIIAGLLILATPVFFLYVLNNGNPIMNKWITHEVKKHLDGTDYDESDFQEHSYSIPKMDINHDFYHTHYYVIFKDEPNIIYYYGKKKWFGDVVQFCEKEDASTYEFVTGNTEHSEEVCVSMLDNR</sequence>
<protein>
    <recommendedName>
        <fullName evidence="3">DUF3139 domain-containing protein</fullName>
    </recommendedName>
</protein>
<dbReference type="eggNOG" id="ENOG5031DF9">
    <property type="taxonomic scope" value="Bacteria"/>
</dbReference>
<dbReference type="KEGG" id="bon:A361_04915"/>
<dbReference type="InterPro" id="IPR021486">
    <property type="entry name" value="DUF3139"/>
</dbReference>
<proteinExistence type="predicted"/>
<evidence type="ECO:0000313" key="1">
    <source>
        <dbReference type="EMBL" id="AND38487.1"/>
    </source>
</evidence>
<dbReference type="STRING" id="1196031.A361_04915"/>
<dbReference type="RefSeq" id="WP_019382636.1">
    <property type="nucleotide sequence ID" value="NZ_CP015506.1"/>
</dbReference>
<dbReference type="Proteomes" id="UP000077856">
    <property type="component" value="Chromosome"/>
</dbReference>